<proteinExistence type="predicted"/>
<dbReference type="EMBL" id="HBKN01038002">
    <property type="protein sequence ID" value="CAE2325202.1"/>
    <property type="molecule type" value="Transcribed_RNA"/>
</dbReference>
<gene>
    <name evidence="5" type="ORF">GTHE00462_LOCUS29781</name>
</gene>
<evidence type="ECO:0000256" key="1">
    <source>
        <dbReference type="ARBA" id="ARBA00004141"/>
    </source>
</evidence>
<evidence type="ECO:0000256" key="3">
    <source>
        <dbReference type="SAM" id="Phobius"/>
    </source>
</evidence>
<reference evidence="5" key="1">
    <citation type="submission" date="2021-01" db="EMBL/GenBank/DDBJ databases">
        <authorList>
            <person name="Corre E."/>
            <person name="Pelletier E."/>
            <person name="Niang G."/>
            <person name="Scheremetjew M."/>
            <person name="Finn R."/>
            <person name="Kale V."/>
            <person name="Holt S."/>
            <person name="Cochrane G."/>
            <person name="Meng A."/>
            <person name="Brown T."/>
            <person name="Cohen L."/>
        </authorList>
    </citation>
    <scope>NUCLEOTIDE SEQUENCE</scope>
    <source>
        <strain evidence="5">CCMP 2712</strain>
    </source>
</reference>
<dbReference type="PANTHER" id="PTHR11360">
    <property type="entry name" value="MONOCARBOXYLATE TRANSPORTER"/>
    <property type="match status" value="1"/>
</dbReference>
<dbReference type="AlphaFoldDB" id="A0A7S4P6S9"/>
<comment type="subcellular location">
    <subcellularLocation>
        <location evidence="1">Membrane</location>
        <topology evidence="1">Multi-pass membrane protein</topology>
    </subcellularLocation>
</comment>
<keyword evidence="3" id="KW-0812">Transmembrane</keyword>
<dbReference type="PROSITE" id="PS50850">
    <property type="entry name" value="MFS"/>
    <property type="match status" value="1"/>
</dbReference>
<sequence>MVVNQEQKREKTHDNQQQRAAPLGIRIFESLFPGRWYGHAVLASCIPIFLSANPGQSFFLGLYTEYLVQDFGVSRETVSALFFFSLAGSSVYLQLIGRVVDRIGTRATVKLGLLPFCMSLLVMSQSRNFYLTCLSYVGMRMLGPETVAFSAMVTVNRWFRKLRGRAAAGLQIALALQLQLAAVVNVLMQQYGWREVTMLCTLVVLLLDLPALLFLQNSPEEVGLLPDGLKHEGDSLEEAEGGKEEEREINFTFWEAIRTYQCWFIIAVAFTLGSGWGGMNVHLQAFCAERGMLPSSTSLIYSAVGLFVPAGAVITGGLLDGVSNNNDKLRRCSVLPFAAAVAQIIAIFMSNSAMAFSFGVFTGLFVGGNQVMGITIFASLYGRAHVGSMQALLAAAGLLGVAIGPVFFAITHSVWKSFNPILIATASTQLFLCAMFFFIAAPRKEGGGCDEGNPGDNAHPLAEKDELDGV</sequence>
<dbReference type="GO" id="GO:0022857">
    <property type="term" value="F:transmembrane transporter activity"/>
    <property type="evidence" value="ECO:0007669"/>
    <property type="project" value="InterPro"/>
</dbReference>
<organism evidence="5">
    <name type="scientific">Guillardia theta</name>
    <name type="common">Cryptophyte</name>
    <name type="synonym">Cryptomonas phi</name>
    <dbReference type="NCBI Taxonomy" id="55529"/>
    <lineage>
        <taxon>Eukaryota</taxon>
        <taxon>Cryptophyceae</taxon>
        <taxon>Pyrenomonadales</taxon>
        <taxon>Geminigeraceae</taxon>
        <taxon>Guillardia</taxon>
    </lineage>
</organism>
<feature type="transmembrane region" description="Helical" evidence="3">
    <location>
        <begin position="392"/>
        <end position="415"/>
    </location>
</feature>
<feature type="transmembrane region" description="Helical" evidence="3">
    <location>
        <begin position="196"/>
        <end position="215"/>
    </location>
</feature>
<dbReference type="InterPro" id="IPR036259">
    <property type="entry name" value="MFS_trans_sf"/>
</dbReference>
<protein>
    <recommendedName>
        <fullName evidence="4">Major facilitator superfamily (MFS) profile domain-containing protein</fullName>
    </recommendedName>
</protein>
<feature type="region of interest" description="Disordered" evidence="2">
    <location>
        <begin position="449"/>
        <end position="470"/>
    </location>
</feature>
<name>A0A7S4P6S9_GUITH</name>
<dbReference type="InterPro" id="IPR020846">
    <property type="entry name" value="MFS_dom"/>
</dbReference>
<dbReference type="InterPro" id="IPR050327">
    <property type="entry name" value="Proton-linked_MCT"/>
</dbReference>
<feature type="domain" description="Major facilitator superfamily (MFS) profile" evidence="4">
    <location>
        <begin position="40"/>
        <end position="444"/>
    </location>
</feature>
<evidence type="ECO:0000259" key="4">
    <source>
        <dbReference type="PROSITE" id="PS50850"/>
    </source>
</evidence>
<feature type="transmembrane region" description="Helical" evidence="3">
    <location>
        <begin position="299"/>
        <end position="319"/>
    </location>
</feature>
<evidence type="ECO:0000313" key="5">
    <source>
        <dbReference type="EMBL" id="CAE2325202.1"/>
    </source>
</evidence>
<feature type="transmembrane region" description="Helical" evidence="3">
    <location>
        <begin position="166"/>
        <end position="184"/>
    </location>
</feature>
<dbReference type="Pfam" id="PF07690">
    <property type="entry name" value="MFS_1"/>
    <property type="match status" value="1"/>
</dbReference>
<keyword evidence="3" id="KW-0472">Membrane</keyword>
<evidence type="ECO:0000256" key="2">
    <source>
        <dbReference type="SAM" id="MobiDB-lite"/>
    </source>
</evidence>
<dbReference type="PANTHER" id="PTHR11360:SF308">
    <property type="entry name" value="BLL3089 PROTEIN"/>
    <property type="match status" value="1"/>
</dbReference>
<dbReference type="SUPFAM" id="SSF103473">
    <property type="entry name" value="MFS general substrate transporter"/>
    <property type="match status" value="1"/>
</dbReference>
<feature type="transmembrane region" description="Helical" evidence="3">
    <location>
        <begin position="78"/>
        <end position="95"/>
    </location>
</feature>
<feature type="transmembrane region" description="Helical" evidence="3">
    <location>
        <begin position="355"/>
        <end position="380"/>
    </location>
</feature>
<feature type="transmembrane region" description="Helical" evidence="3">
    <location>
        <begin position="36"/>
        <end position="58"/>
    </location>
</feature>
<dbReference type="GO" id="GO:0016020">
    <property type="term" value="C:membrane"/>
    <property type="evidence" value="ECO:0007669"/>
    <property type="project" value="UniProtKB-SubCell"/>
</dbReference>
<feature type="transmembrane region" description="Helical" evidence="3">
    <location>
        <begin position="331"/>
        <end position="349"/>
    </location>
</feature>
<dbReference type="InterPro" id="IPR011701">
    <property type="entry name" value="MFS"/>
</dbReference>
<accession>A0A7S4P6S9</accession>
<dbReference type="Gene3D" id="1.20.1250.20">
    <property type="entry name" value="MFS general substrate transporter like domains"/>
    <property type="match status" value="1"/>
</dbReference>
<feature type="transmembrane region" description="Helical" evidence="3">
    <location>
        <begin position="421"/>
        <end position="441"/>
    </location>
</feature>
<feature type="transmembrane region" description="Helical" evidence="3">
    <location>
        <begin position="260"/>
        <end position="279"/>
    </location>
</feature>
<keyword evidence="3" id="KW-1133">Transmembrane helix</keyword>